<dbReference type="STRING" id="188477.A0A3S1H9R4"/>
<name>A0A3S1H9R4_ELYCH</name>
<accession>A0A3S1H9R4</accession>
<gene>
    <name evidence="2" type="ORF">EGW08_017228</name>
</gene>
<keyword evidence="3" id="KW-1185">Reference proteome</keyword>
<evidence type="ECO:0000313" key="3">
    <source>
        <dbReference type="Proteomes" id="UP000271974"/>
    </source>
</evidence>
<evidence type="ECO:0000313" key="2">
    <source>
        <dbReference type="EMBL" id="RUS75005.1"/>
    </source>
</evidence>
<organism evidence="2 3">
    <name type="scientific">Elysia chlorotica</name>
    <name type="common">Eastern emerald elysia</name>
    <name type="synonym">Sea slug</name>
    <dbReference type="NCBI Taxonomy" id="188477"/>
    <lineage>
        <taxon>Eukaryota</taxon>
        <taxon>Metazoa</taxon>
        <taxon>Spiralia</taxon>
        <taxon>Lophotrochozoa</taxon>
        <taxon>Mollusca</taxon>
        <taxon>Gastropoda</taxon>
        <taxon>Heterobranchia</taxon>
        <taxon>Euthyneura</taxon>
        <taxon>Panpulmonata</taxon>
        <taxon>Sacoglossa</taxon>
        <taxon>Placobranchoidea</taxon>
        <taxon>Plakobranchidae</taxon>
        <taxon>Elysia</taxon>
    </lineage>
</organism>
<sequence>SLTQNSDESHQGETTLLSLARNLLLHPATRELRLFQQRITTQAWAKILENITFKPHSPAKKKKKTEVGTKTGPSKIVRLLTEDTLDTEDIGEISLAKLDDIEDFSASRIEELIKILSCLDLECLPDVNLRCQIGAVTLLSWLQNRPDCDTVRDCLERLLVRSVSVANTSRLFRIIPSTEFLRFITGYCEQKHGSSRSLLEASVQAVMNEHSAVLHMPGFVKQVLKDLASDTTSLGIVKFQLLSLIVKHCQKYLKKAFHVKEVGQAATEVYFCVARFVIKNGLGWYKNLELSFGTGTQRKANDEVPSATKVLDRDTAKRKRKRQQSEETDDGHKISSNGASVKRAAGERSDVGRGWDSLLSCVSEVLDLWDEQVAEEKVNQHLELVVVQILDIILFNWVRQLEKAELRFIQSCCYCQLRSSKTSRQDAELEKAGAEDERAGGLGFLTSEVYPKLWTACFRQAQETLSGQLSESEALNKAVLSLRETNQNPDQQGREALHVSVEGVGLETDVLCALLESSAPEMFVALLEALQDRLVSSKDLDPLSVVVAVDVWRKLFQSGVLPEESSRLLFKNMYQILSSLLSIVQNFTHCRSGQDDVSHAQISDLLSVTPKRVACRCIVRALADFAELGKTLVTPRMTLLCLHAGFNLDLEHPADVEVMCNLLNTLLIRHTNTMLSAVPAVLDLVN</sequence>
<comment type="caution">
    <text evidence="2">The sequence shown here is derived from an EMBL/GenBank/DDBJ whole genome shotgun (WGS) entry which is preliminary data.</text>
</comment>
<feature type="non-terminal residue" evidence="2">
    <location>
        <position position="1"/>
    </location>
</feature>
<feature type="non-terminal residue" evidence="2">
    <location>
        <position position="686"/>
    </location>
</feature>
<dbReference type="AlphaFoldDB" id="A0A3S1H9R4"/>
<feature type="region of interest" description="Disordered" evidence="1">
    <location>
        <begin position="299"/>
        <end position="348"/>
    </location>
</feature>
<dbReference type="OrthoDB" id="160374at2759"/>
<reference evidence="2 3" key="1">
    <citation type="submission" date="2019-01" db="EMBL/GenBank/DDBJ databases">
        <title>A draft genome assembly of the solar-powered sea slug Elysia chlorotica.</title>
        <authorList>
            <person name="Cai H."/>
            <person name="Li Q."/>
            <person name="Fang X."/>
            <person name="Li J."/>
            <person name="Curtis N.E."/>
            <person name="Altenburger A."/>
            <person name="Shibata T."/>
            <person name="Feng M."/>
            <person name="Maeda T."/>
            <person name="Schwartz J.A."/>
            <person name="Shigenobu S."/>
            <person name="Lundholm N."/>
            <person name="Nishiyama T."/>
            <person name="Yang H."/>
            <person name="Hasebe M."/>
            <person name="Li S."/>
            <person name="Pierce S.K."/>
            <person name="Wang J."/>
        </authorList>
    </citation>
    <scope>NUCLEOTIDE SEQUENCE [LARGE SCALE GENOMIC DNA]</scope>
    <source>
        <strain evidence="2">EC2010</strain>
        <tissue evidence="2">Whole organism of an adult</tissue>
    </source>
</reference>
<dbReference type="Proteomes" id="UP000271974">
    <property type="component" value="Unassembled WGS sequence"/>
</dbReference>
<proteinExistence type="predicted"/>
<protein>
    <submittedName>
        <fullName evidence="2">Uncharacterized protein</fullName>
    </submittedName>
</protein>
<evidence type="ECO:0000256" key="1">
    <source>
        <dbReference type="SAM" id="MobiDB-lite"/>
    </source>
</evidence>
<dbReference type="EMBL" id="RQTK01000778">
    <property type="protein sequence ID" value="RUS75005.1"/>
    <property type="molecule type" value="Genomic_DNA"/>
</dbReference>